<accession>A0A381UIK3</accession>
<gene>
    <name evidence="1" type="ORF">METZ01_LOCUS80648</name>
</gene>
<reference evidence="1" key="1">
    <citation type="submission" date="2018-05" db="EMBL/GenBank/DDBJ databases">
        <authorList>
            <person name="Lanie J.A."/>
            <person name="Ng W.-L."/>
            <person name="Kazmierczak K.M."/>
            <person name="Andrzejewski T.M."/>
            <person name="Davidsen T.M."/>
            <person name="Wayne K.J."/>
            <person name="Tettelin H."/>
            <person name="Glass J.I."/>
            <person name="Rusch D."/>
            <person name="Podicherti R."/>
            <person name="Tsui H.-C.T."/>
            <person name="Winkler M.E."/>
        </authorList>
    </citation>
    <scope>NUCLEOTIDE SEQUENCE</scope>
</reference>
<dbReference type="EMBL" id="UINC01006483">
    <property type="protein sequence ID" value="SVA27794.1"/>
    <property type="molecule type" value="Genomic_DNA"/>
</dbReference>
<dbReference type="AlphaFoldDB" id="A0A381UIK3"/>
<feature type="non-terminal residue" evidence="1">
    <location>
        <position position="28"/>
    </location>
</feature>
<evidence type="ECO:0000313" key="1">
    <source>
        <dbReference type="EMBL" id="SVA27794.1"/>
    </source>
</evidence>
<protein>
    <submittedName>
        <fullName evidence="1">Uncharacterized protein</fullName>
    </submittedName>
</protein>
<organism evidence="1">
    <name type="scientific">marine metagenome</name>
    <dbReference type="NCBI Taxonomy" id="408172"/>
    <lineage>
        <taxon>unclassified sequences</taxon>
        <taxon>metagenomes</taxon>
        <taxon>ecological metagenomes</taxon>
    </lineage>
</organism>
<name>A0A381UIK3_9ZZZZ</name>
<sequence length="28" mass="3219">METVSFTKMEDGTAEEYAFLTPLYNNCL</sequence>
<proteinExistence type="predicted"/>